<comment type="caution">
    <text evidence="3">The sequence shown here is derived from an EMBL/GenBank/DDBJ whole genome shotgun (WGS) entry which is preliminary data.</text>
</comment>
<organism evidence="3 4">
    <name type="scientific">Candidozyma pseudohaemuli</name>
    <dbReference type="NCBI Taxonomy" id="418784"/>
    <lineage>
        <taxon>Eukaryota</taxon>
        <taxon>Fungi</taxon>
        <taxon>Dikarya</taxon>
        <taxon>Ascomycota</taxon>
        <taxon>Saccharomycotina</taxon>
        <taxon>Pichiomycetes</taxon>
        <taxon>Metschnikowiaceae</taxon>
        <taxon>Candidozyma</taxon>
    </lineage>
</organism>
<feature type="compositionally biased region" description="Basic and acidic residues" evidence="1">
    <location>
        <begin position="239"/>
        <end position="251"/>
    </location>
</feature>
<evidence type="ECO:0000313" key="4">
    <source>
        <dbReference type="Proteomes" id="UP000241107"/>
    </source>
</evidence>
<evidence type="ECO:0000259" key="2">
    <source>
        <dbReference type="Pfam" id="PF08303"/>
    </source>
</evidence>
<dbReference type="Pfam" id="PF08303">
    <property type="entry name" value="tRNA_lig_kinase"/>
    <property type="match status" value="1"/>
</dbReference>
<dbReference type="GO" id="GO:0003972">
    <property type="term" value="F:RNA ligase (ATP) activity"/>
    <property type="evidence" value="ECO:0007669"/>
    <property type="project" value="InterPro"/>
</dbReference>
<dbReference type="SUPFAM" id="SSF52540">
    <property type="entry name" value="P-loop containing nucleoside triphosphate hydrolases"/>
    <property type="match status" value="1"/>
</dbReference>
<name>A0A2P7YMI8_9ASCO</name>
<sequence>MSAPTWVIVPVSTIGCGKLTLFRALTAIYPQFSHIENDRIDNKRNFLLTISHAISNHPVVLIDRNNHMVRHRKELFDILGQKDVNILVVNFVNPKTPHAKVKSIVLDRLRARGNNHPSVDGLDERMLRMVVGLFFRDFKPYNAREEDPESKNQKLDLDMTKDIKWNLSKLIRFFHENLGLEVPSGELLSREVEAVKEYQVPEEEKRFRKPRKGSKREGGQGRNGQNRNNRGSKKPKVHNGGEKNEVLKTTDEVNTGNGVEVNGEVKMD</sequence>
<proteinExistence type="predicted"/>
<dbReference type="InterPro" id="IPR027417">
    <property type="entry name" value="P-loop_NTPase"/>
</dbReference>
<dbReference type="Proteomes" id="UP000241107">
    <property type="component" value="Unassembled WGS sequence"/>
</dbReference>
<dbReference type="VEuPathDB" id="FungiDB:C7M61_003618"/>
<dbReference type="GO" id="GO:0006388">
    <property type="term" value="P:tRNA splicing, via endonucleolytic cleavage and ligation"/>
    <property type="evidence" value="ECO:0007669"/>
    <property type="project" value="InterPro"/>
</dbReference>
<dbReference type="Gene3D" id="3.40.50.300">
    <property type="entry name" value="P-loop containing nucleotide triphosphate hydrolases"/>
    <property type="match status" value="1"/>
</dbReference>
<accession>A0A2P7YMI8</accession>
<evidence type="ECO:0000256" key="1">
    <source>
        <dbReference type="SAM" id="MobiDB-lite"/>
    </source>
</evidence>
<reference evidence="3 4" key="1">
    <citation type="submission" date="2018-03" db="EMBL/GenBank/DDBJ databases">
        <title>Candida pseudohaemulonii genome assembly and annotation.</title>
        <authorList>
            <person name="Munoz J.F."/>
            <person name="Gade L.G."/>
            <person name="Chow N.A."/>
            <person name="Litvintseva A.P."/>
            <person name="Loparev V.N."/>
            <person name="Cuomo C.A."/>
        </authorList>
    </citation>
    <scope>NUCLEOTIDE SEQUENCE [LARGE SCALE GENOMIC DNA]</scope>
    <source>
        <strain evidence="3 4">B12108</strain>
    </source>
</reference>
<dbReference type="AlphaFoldDB" id="A0A2P7YMI8"/>
<evidence type="ECO:0000313" key="3">
    <source>
        <dbReference type="EMBL" id="PSK37191.1"/>
    </source>
</evidence>
<dbReference type="GO" id="GO:0005634">
    <property type="term" value="C:nucleus"/>
    <property type="evidence" value="ECO:0007669"/>
    <property type="project" value="TreeGrafter"/>
</dbReference>
<keyword evidence="4" id="KW-1185">Reference proteome</keyword>
<feature type="region of interest" description="Disordered" evidence="1">
    <location>
        <begin position="200"/>
        <end position="268"/>
    </location>
</feature>
<protein>
    <recommendedName>
        <fullName evidence="2">tRNA ligase kinase domain-containing protein</fullName>
    </recommendedName>
</protein>
<dbReference type="GeneID" id="36567006"/>
<dbReference type="PANTHER" id="PTHR32004:SF1">
    <property type="entry name" value="TRNA LIGASE"/>
    <property type="match status" value="1"/>
</dbReference>
<dbReference type="RefSeq" id="XP_024713042.1">
    <property type="nucleotide sequence ID" value="XM_024858955.1"/>
</dbReference>
<feature type="domain" description="tRNA ligase kinase" evidence="2">
    <location>
        <begin position="7"/>
        <end position="151"/>
    </location>
</feature>
<gene>
    <name evidence="3" type="ORF">C7M61_003618</name>
</gene>
<dbReference type="OrthoDB" id="276239at2759"/>
<dbReference type="PANTHER" id="PTHR32004">
    <property type="entry name" value="TRNA LIGASE"/>
    <property type="match status" value="1"/>
</dbReference>
<dbReference type="InterPro" id="IPR015966">
    <property type="entry name" value="tRNA_lig_kin_fungi"/>
</dbReference>
<dbReference type="GO" id="GO:0005524">
    <property type="term" value="F:ATP binding"/>
    <property type="evidence" value="ECO:0007669"/>
    <property type="project" value="InterPro"/>
</dbReference>
<dbReference type="EMBL" id="PYFQ01000009">
    <property type="protein sequence ID" value="PSK37191.1"/>
    <property type="molecule type" value="Genomic_DNA"/>
</dbReference>